<sequence>MPTKLVRDGSTEGYDPTPVLDLSPPQPVPSGTDGRVPAARAGTVRALRAQIVSALSR</sequence>
<accession>A0A6J6EEA2</accession>
<dbReference type="AlphaFoldDB" id="A0A6J6EEA2"/>
<gene>
    <name evidence="2" type="ORF">UFOPK1493_02636</name>
</gene>
<feature type="region of interest" description="Disordered" evidence="1">
    <location>
        <begin position="1"/>
        <end position="37"/>
    </location>
</feature>
<dbReference type="EMBL" id="CAEZSR010000115">
    <property type="protein sequence ID" value="CAB4574831.1"/>
    <property type="molecule type" value="Genomic_DNA"/>
</dbReference>
<evidence type="ECO:0000313" key="2">
    <source>
        <dbReference type="EMBL" id="CAB4574831.1"/>
    </source>
</evidence>
<protein>
    <submittedName>
        <fullName evidence="2">Unannotated protein</fullName>
    </submittedName>
</protein>
<organism evidence="2">
    <name type="scientific">freshwater metagenome</name>
    <dbReference type="NCBI Taxonomy" id="449393"/>
    <lineage>
        <taxon>unclassified sequences</taxon>
        <taxon>metagenomes</taxon>
        <taxon>ecological metagenomes</taxon>
    </lineage>
</organism>
<name>A0A6J6EEA2_9ZZZZ</name>
<feature type="compositionally biased region" description="Basic and acidic residues" evidence="1">
    <location>
        <begin position="1"/>
        <end position="10"/>
    </location>
</feature>
<reference evidence="2" key="1">
    <citation type="submission" date="2020-05" db="EMBL/GenBank/DDBJ databases">
        <authorList>
            <person name="Chiriac C."/>
            <person name="Salcher M."/>
            <person name="Ghai R."/>
            <person name="Kavagutti S V."/>
        </authorList>
    </citation>
    <scope>NUCLEOTIDE SEQUENCE</scope>
</reference>
<evidence type="ECO:0000256" key="1">
    <source>
        <dbReference type="SAM" id="MobiDB-lite"/>
    </source>
</evidence>
<proteinExistence type="predicted"/>